<organism evidence="4">
    <name type="scientific">freshwater metagenome</name>
    <dbReference type="NCBI Taxonomy" id="449393"/>
    <lineage>
        <taxon>unclassified sequences</taxon>
        <taxon>metagenomes</taxon>
        <taxon>ecological metagenomes</taxon>
    </lineage>
</organism>
<dbReference type="InterPro" id="IPR053883">
    <property type="entry name" value="DUF3097_N"/>
</dbReference>
<reference evidence="4" key="1">
    <citation type="submission" date="2020-05" db="EMBL/GenBank/DDBJ databases">
        <authorList>
            <person name="Chiriac C."/>
            <person name="Salcher M."/>
            <person name="Ghai R."/>
            <person name="Kavagutti S V."/>
        </authorList>
    </citation>
    <scope>NUCLEOTIDE SEQUENCE</scope>
</reference>
<dbReference type="EMBL" id="CAEZXY010000015">
    <property type="protein sequence ID" value="CAB4701058.1"/>
    <property type="molecule type" value="Genomic_DNA"/>
</dbReference>
<feature type="region of interest" description="Disordered" evidence="1">
    <location>
        <begin position="1"/>
        <end position="36"/>
    </location>
</feature>
<dbReference type="Pfam" id="PF11296">
    <property type="entry name" value="DUF3097_C"/>
    <property type="match status" value="1"/>
</dbReference>
<evidence type="ECO:0000256" key="1">
    <source>
        <dbReference type="SAM" id="MobiDB-lite"/>
    </source>
</evidence>
<gene>
    <name evidence="5" type="ORF">UFOPK2624_00552</name>
    <name evidence="4" type="ORF">UFOPK3331_00265</name>
</gene>
<name>A0A6J5YQX3_9ZZZZ</name>
<dbReference type="Pfam" id="PF22845">
    <property type="entry name" value="DUF3097_N"/>
    <property type="match status" value="1"/>
</dbReference>
<sequence>MAETPYRKGILSEPLDLDGGAPRSRQKPPTIPATPGLEVEVRGTHLWGVVVECDSAFITLRDRQGRDHKVRLRDGAFDVKGRQVTLIRPKASSTAEATRTASGSVAVPSAPARMARASRLLVEGVHDAELVEKVWGDDLRVEGVVVELLDGADNLQEIVRSFGPRSGRRLGVLLDHLVDNSKETRIAAGIDHPDVLVTGHPYVDIWAAVKPSVVGIAAWPEIPKGQPWKEGICAALGVEDPRLFWKKILNSVSSYSDLQPPLVGAVEQLIDFVTEPS</sequence>
<feature type="domain" description="DUF3097" evidence="3">
    <location>
        <begin position="31"/>
        <end position="89"/>
    </location>
</feature>
<evidence type="ECO:0000313" key="4">
    <source>
        <dbReference type="EMBL" id="CAB4331976.1"/>
    </source>
</evidence>
<feature type="domain" description="DUF3097" evidence="2">
    <location>
        <begin position="118"/>
        <end position="275"/>
    </location>
</feature>
<dbReference type="EMBL" id="CAESAL010000005">
    <property type="protein sequence ID" value="CAB4331976.1"/>
    <property type="molecule type" value="Genomic_DNA"/>
</dbReference>
<evidence type="ECO:0000313" key="5">
    <source>
        <dbReference type="EMBL" id="CAB4701058.1"/>
    </source>
</evidence>
<protein>
    <submittedName>
        <fullName evidence="4">Unannotated protein</fullName>
    </submittedName>
</protein>
<evidence type="ECO:0000259" key="2">
    <source>
        <dbReference type="Pfam" id="PF11296"/>
    </source>
</evidence>
<evidence type="ECO:0000259" key="3">
    <source>
        <dbReference type="Pfam" id="PF22845"/>
    </source>
</evidence>
<proteinExistence type="predicted"/>
<accession>A0A6J5YQX3</accession>
<dbReference type="InterPro" id="IPR021447">
    <property type="entry name" value="DUF3097_C"/>
</dbReference>
<dbReference type="AlphaFoldDB" id="A0A6J5YQX3"/>